<feature type="compositionally biased region" description="Low complexity" evidence="1">
    <location>
        <begin position="33"/>
        <end position="69"/>
    </location>
</feature>
<dbReference type="GO" id="GO:0008237">
    <property type="term" value="F:metallopeptidase activity"/>
    <property type="evidence" value="ECO:0007669"/>
    <property type="project" value="InterPro"/>
</dbReference>
<dbReference type="Gene3D" id="3.40.390.10">
    <property type="entry name" value="Collagenase (Catalytic Domain)"/>
    <property type="match status" value="1"/>
</dbReference>
<dbReference type="Gene3D" id="2.60.40.1260">
    <property type="entry name" value="Lamin Tail domain"/>
    <property type="match status" value="1"/>
</dbReference>
<evidence type="ECO:0000256" key="1">
    <source>
        <dbReference type="SAM" id="MobiDB-lite"/>
    </source>
</evidence>
<accession>A0A373FNQ4</accession>
<gene>
    <name evidence="4" type="ORF">DZC30_07590</name>
</gene>
<feature type="region of interest" description="Disordered" evidence="1">
    <location>
        <begin position="27"/>
        <end position="69"/>
    </location>
</feature>
<keyword evidence="2" id="KW-0732">Signal</keyword>
<dbReference type="Proteomes" id="UP000261948">
    <property type="component" value="Unassembled WGS sequence"/>
</dbReference>
<comment type="caution">
    <text evidence="4">The sequence shown here is derived from an EMBL/GenBank/DDBJ whole genome shotgun (WGS) entry which is preliminary data.</text>
</comment>
<evidence type="ECO:0000313" key="5">
    <source>
        <dbReference type="Proteomes" id="UP000261948"/>
    </source>
</evidence>
<dbReference type="PROSITE" id="PS51841">
    <property type="entry name" value="LTD"/>
    <property type="match status" value="1"/>
</dbReference>
<keyword evidence="5" id="KW-1185">Reference proteome</keyword>
<reference evidence="4 5" key="1">
    <citation type="submission" date="2018-08" db="EMBL/GenBank/DDBJ databases">
        <title>Comamonas testosteroni strain SWCO2.</title>
        <authorList>
            <person name="Jiang N."/>
            <person name="Zhang X.Z."/>
        </authorList>
    </citation>
    <scope>NUCLEOTIDE SEQUENCE [LARGE SCALE GENOMIC DNA]</scope>
    <source>
        <strain evidence="4 5">SWCO2</strain>
    </source>
</reference>
<dbReference type="SUPFAM" id="SSF55486">
    <property type="entry name" value="Metalloproteases ('zincins'), catalytic domain"/>
    <property type="match status" value="1"/>
</dbReference>
<proteinExistence type="predicted"/>
<dbReference type="EMBL" id="QURR01000007">
    <property type="protein sequence ID" value="RGE45794.1"/>
    <property type="molecule type" value="Genomic_DNA"/>
</dbReference>
<evidence type="ECO:0000313" key="4">
    <source>
        <dbReference type="EMBL" id="RGE45794.1"/>
    </source>
</evidence>
<dbReference type="InterPro" id="IPR024079">
    <property type="entry name" value="MetalloPept_cat_dom_sf"/>
</dbReference>
<feature type="chain" id="PRO_5017059521" description="LTD domain-containing protein" evidence="2">
    <location>
        <begin position="27"/>
        <end position="656"/>
    </location>
</feature>
<name>A0A373FNQ4_COMTE</name>
<evidence type="ECO:0000256" key="2">
    <source>
        <dbReference type="SAM" id="SignalP"/>
    </source>
</evidence>
<dbReference type="AlphaFoldDB" id="A0A373FNQ4"/>
<dbReference type="InterPro" id="IPR036415">
    <property type="entry name" value="Lamin_tail_dom_sf"/>
</dbReference>
<organism evidence="4 5">
    <name type="scientific">Comamonas testosteroni</name>
    <name type="common">Pseudomonas testosteroni</name>
    <dbReference type="NCBI Taxonomy" id="285"/>
    <lineage>
        <taxon>Bacteria</taxon>
        <taxon>Pseudomonadati</taxon>
        <taxon>Pseudomonadota</taxon>
        <taxon>Betaproteobacteria</taxon>
        <taxon>Burkholderiales</taxon>
        <taxon>Comamonadaceae</taxon>
        <taxon>Comamonas</taxon>
    </lineage>
</organism>
<sequence length="656" mass="68491">MQPQTLPRLTFIALAAAMLASCGGGGGGGSGNTGSASSGSSNSNSNTTTTSTTGSSSSSTTTNSNAGSTPPAGVFISEVANNYFSDSVSWLEIYNNSGAEIDLASYSLRSPALNLLTSTTAGAITFTLPSVKVPNQSHVVIGGRTSSDLVNTSRNVYVADVLSNVPFWQGSGGFVELQANGKTVDFMRFGSSTATPASSDGWSGASIAAMNTKPDSYNTSLVRLASSFKQTKSAADWTLVNFATPGGPNDVAAGVVDSDLDGIPDSAKVAGGRFAGLDLYAMGARKGQRDLFIQVDYMDSTDPGVTPHASALDKVVQAFKAQGIAVHFDAGDLVTAELNPDRHNLSGSVSNKRPFAICTKLTSPSATTTGCGSAYALKSAYMDIRRKPVFRYLLMANSQNLASAATGGIAVGPSGVAELLGDDFLVTLGGWNLQANSNVLINFQASTIMHELGHTLGLRHGGDEDQNSKPNYFSVMNYFYQLTGLPDPTGAGVGQRYYYYRSNYTSQPVPGYGVPGSYPETGMEAGPLSASFRIDFSNGKGGALDESALLEASLIGRGTSSGQYADWNLNAAQDSKAESSDINGSGGQSVLKDHDDWSNVVLNSRRYFYANNTGQTPPNVLGLNTRALDPITSPFQTTVQEALPPLSILRRLGVKL</sequence>
<dbReference type="OrthoDB" id="369088at2"/>
<feature type="signal peptide" evidence="2">
    <location>
        <begin position="1"/>
        <end position="26"/>
    </location>
</feature>
<dbReference type="SUPFAM" id="SSF74853">
    <property type="entry name" value="Lamin A/C globular tail domain"/>
    <property type="match status" value="1"/>
</dbReference>
<protein>
    <recommendedName>
        <fullName evidence="3">LTD domain-containing protein</fullName>
    </recommendedName>
</protein>
<evidence type="ECO:0000259" key="3">
    <source>
        <dbReference type="PROSITE" id="PS51841"/>
    </source>
</evidence>
<feature type="domain" description="LTD" evidence="3">
    <location>
        <begin position="60"/>
        <end position="191"/>
    </location>
</feature>
<dbReference type="InterPro" id="IPR001322">
    <property type="entry name" value="Lamin_tail_dom"/>
</dbReference>